<dbReference type="OrthoDB" id="424450at2759"/>
<proteinExistence type="predicted"/>
<feature type="region of interest" description="Disordered" evidence="1">
    <location>
        <begin position="688"/>
        <end position="722"/>
    </location>
</feature>
<dbReference type="Proteomes" id="UP000601435">
    <property type="component" value="Unassembled WGS sequence"/>
</dbReference>
<feature type="compositionally biased region" description="Pro residues" evidence="1">
    <location>
        <begin position="873"/>
        <end position="886"/>
    </location>
</feature>
<feature type="region of interest" description="Disordered" evidence="1">
    <location>
        <begin position="776"/>
        <end position="797"/>
    </location>
</feature>
<keyword evidence="3" id="KW-1185">Reference proteome</keyword>
<protein>
    <submittedName>
        <fullName evidence="2">Uncharacterized protein</fullName>
    </submittedName>
</protein>
<evidence type="ECO:0000313" key="2">
    <source>
        <dbReference type="EMBL" id="CAE7417557.1"/>
    </source>
</evidence>
<feature type="region of interest" description="Disordered" evidence="1">
    <location>
        <begin position="830"/>
        <end position="890"/>
    </location>
</feature>
<organism evidence="2 3">
    <name type="scientific">Symbiodinium necroappetens</name>
    <dbReference type="NCBI Taxonomy" id="1628268"/>
    <lineage>
        <taxon>Eukaryota</taxon>
        <taxon>Sar</taxon>
        <taxon>Alveolata</taxon>
        <taxon>Dinophyceae</taxon>
        <taxon>Suessiales</taxon>
        <taxon>Symbiodiniaceae</taxon>
        <taxon>Symbiodinium</taxon>
    </lineage>
</organism>
<comment type="caution">
    <text evidence="2">The sequence shown here is derived from an EMBL/GenBank/DDBJ whole genome shotgun (WGS) entry which is preliminary data.</text>
</comment>
<dbReference type="AlphaFoldDB" id="A0A812R3M5"/>
<feature type="compositionally biased region" description="Low complexity" evidence="1">
    <location>
        <begin position="845"/>
        <end position="856"/>
    </location>
</feature>
<evidence type="ECO:0000256" key="1">
    <source>
        <dbReference type="SAM" id="MobiDB-lite"/>
    </source>
</evidence>
<accession>A0A812R3M5</accession>
<sequence length="962" mass="103845">MLSQKTRCIAKTRGVKKMRLREDTWRQFAIRMHQHNDKMAPDPVVSVKWELELFLYVEAAYFVVVPMPDQLRAWFGGYDYVDAANGGTVPDPPPLLFGTFSDTDGDAGEVGGTLTWTVDGTYNYGTYDYTLSDYAIYLALDAGGTGGFELATVEPGSLSYTIPDNTDQQTATCLLMYGKSRLGISATPSFSHCFEAASGSFTTTTATEVTSTTSLTVTNTLDPTQAMITNVGFTDTSGSGYWIDGTVTWVAPDNPAFEYFRIVMVPARVMISPRDNIDRTARSYEIVNSDARGLALEVFGPTTSWCKLIAGSVMLTDISNLDAANAAVGTFGGDWAGLALVDSIAFTDSNPAENLLTGTVTWTFSATTDLLAAFDYGFASDWRVYIADDTQGTNRQLLGTVAKHLTEVLVYANNEHGESPNAVAYLERTALFFSVNRHISFIARRSKKLRQSMKKQLPTETGTVTVTTTLFTVGVGNVQFTDTVDTYFSIGGVLTWEEPADTSGITEYRVRLVFDVAASREQLVYEPDLGFATQLGLISGAGRDLHAVIRRAILQNAAERQTVQVYIVNGSIQQEAIYAGHALIRARRSDNQTTHVADSLYVQELQIVDTTPEAQINITLTGELYWNTSGPEYPNVGEDWSLIDQWDIYLAQATVHGSNNTGNRLNQGDDTIIVYASNAVGKVTFTDTDTDAGTITWDPPADPSLLTSSEPEPDSEPDSKYDIYMSSDQQVSFFSSEVRKEAPSAAELRGQQSASSGDDLWSALVTVAESEMAASASQDALVAPQDPAHRPAPKEPTSAEDAIALLMDPTTSTTTTAPPAAVAKEPTVKAMPGQVAATQQQPDVAATSSGTAATGSQHPSGDTGAAPTDDGPEPGPPGPRDPPQFAPPLRYTQWPQADEQGHEFGEAPPSYTVTFSPNAMSAAPAVGSDDVIGRWGSMSVMRFAQDAIFVPDRFRQVRQVFS</sequence>
<dbReference type="EMBL" id="CAJNJA010018198">
    <property type="protein sequence ID" value="CAE7417557.1"/>
    <property type="molecule type" value="Genomic_DNA"/>
</dbReference>
<name>A0A812R3M5_9DINO</name>
<reference evidence="2" key="1">
    <citation type="submission" date="2021-02" db="EMBL/GenBank/DDBJ databases">
        <authorList>
            <person name="Dougan E. K."/>
            <person name="Rhodes N."/>
            <person name="Thang M."/>
            <person name="Chan C."/>
        </authorList>
    </citation>
    <scope>NUCLEOTIDE SEQUENCE</scope>
</reference>
<evidence type="ECO:0000313" key="3">
    <source>
        <dbReference type="Proteomes" id="UP000601435"/>
    </source>
</evidence>
<gene>
    <name evidence="2" type="ORF">SNEC2469_LOCUS11471</name>
</gene>